<organism evidence="3 5">
    <name type="scientific">Anaerotignum propionicum DSM 1682</name>
    <dbReference type="NCBI Taxonomy" id="991789"/>
    <lineage>
        <taxon>Bacteria</taxon>
        <taxon>Bacillati</taxon>
        <taxon>Bacillota</taxon>
        <taxon>Clostridia</taxon>
        <taxon>Lachnospirales</taxon>
        <taxon>Anaerotignaceae</taxon>
        <taxon>Anaerotignum</taxon>
    </lineage>
</organism>
<reference evidence="5" key="4">
    <citation type="submission" date="2016-11" db="EMBL/GenBank/DDBJ databases">
        <authorList>
            <person name="Jaros S."/>
            <person name="Januszkiewicz K."/>
            <person name="Wedrychowicz H."/>
        </authorList>
    </citation>
    <scope>NUCLEOTIDE SEQUENCE [LARGE SCALE GENOMIC DNA]</scope>
    <source>
        <strain evidence="5">DSM 1682</strain>
    </source>
</reference>
<feature type="domain" description="CobQ/CobB/MinD/ParA nucleotide binding" evidence="1">
    <location>
        <begin position="34"/>
        <end position="183"/>
    </location>
</feature>
<evidence type="ECO:0000313" key="4">
    <source>
        <dbReference type="Proteomes" id="UP000068026"/>
    </source>
</evidence>
<reference evidence="2 4" key="1">
    <citation type="journal article" date="2016" name="Genome Announc.">
        <title>Complete Genome Sequence of the Amino Acid-Fermenting Clostridium propionicum X2 (DSM 1682).</title>
        <authorList>
            <person name="Poehlein A."/>
            <person name="Schlien K."/>
            <person name="Chowdhury N.P."/>
            <person name="Gottschalk G."/>
            <person name="Buckel W."/>
            <person name="Daniel R."/>
        </authorList>
    </citation>
    <scope>NUCLEOTIDE SEQUENCE [LARGE SCALE GENOMIC DNA]</scope>
    <source>
        <strain evidence="2 4">X2</strain>
    </source>
</reference>
<dbReference type="Proteomes" id="UP000184204">
    <property type="component" value="Unassembled WGS sequence"/>
</dbReference>
<dbReference type="Pfam" id="PF01656">
    <property type="entry name" value="CbiA"/>
    <property type="match status" value="1"/>
</dbReference>
<protein>
    <recommendedName>
        <fullName evidence="1">CobQ/CobB/MinD/ParA nucleotide binding domain-containing protein</fullName>
    </recommendedName>
</protein>
<accession>A0A0X8VAL0</accession>
<dbReference type="InterPro" id="IPR002586">
    <property type="entry name" value="CobQ/CobB/MinD/ParA_Nub-bd_dom"/>
</dbReference>
<evidence type="ECO:0000313" key="2">
    <source>
        <dbReference type="EMBL" id="AMJ40428.1"/>
    </source>
</evidence>
<dbReference type="AlphaFoldDB" id="A0A0X8VAL0"/>
<gene>
    <name evidence="2" type="ORF">CPRO_08280</name>
    <name evidence="3" type="ORF">SAMN02745151_00654</name>
</gene>
<dbReference type="EMBL" id="CP014223">
    <property type="protein sequence ID" value="AMJ40428.1"/>
    <property type="molecule type" value="Genomic_DNA"/>
</dbReference>
<keyword evidence="4" id="KW-1185">Reference proteome</keyword>
<dbReference type="KEGG" id="cpro:CPRO_08280"/>
<dbReference type="InterPro" id="IPR027417">
    <property type="entry name" value="P-loop_NTPase"/>
</dbReference>
<proteinExistence type="predicted"/>
<evidence type="ECO:0000313" key="3">
    <source>
        <dbReference type="EMBL" id="SHE42342.1"/>
    </source>
</evidence>
<dbReference type="SUPFAM" id="SSF52540">
    <property type="entry name" value="P-loop containing nucleoside triphosphate hydrolases"/>
    <property type="match status" value="1"/>
</dbReference>
<evidence type="ECO:0000313" key="5">
    <source>
        <dbReference type="Proteomes" id="UP000184204"/>
    </source>
</evidence>
<dbReference type="EMBL" id="FQUA01000002">
    <property type="protein sequence ID" value="SHE42342.1"/>
    <property type="molecule type" value="Genomic_DNA"/>
</dbReference>
<name>A0A0X8VAL0_ANAPI</name>
<dbReference type="Gene3D" id="3.40.50.300">
    <property type="entry name" value="P-loop containing nucleotide triphosphate hydrolases"/>
    <property type="match status" value="1"/>
</dbReference>
<dbReference type="RefSeq" id="WP_236782380.1">
    <property type="nucleotide sequence ID" value="NZ_CP014223.1"/>
</dbReference>
<reference evidence="3" key="3">
    <citation type="submission" date="2016-11" db="EMBL/GenBank/DDBJ databases">
        <authorList>
            <person name="Varghese N."/>
            <person name="Submissions S."/>
        </authorList>
    </citation>
    <scope>NUCLEOTIDE SEQUENCE</scope>
    <source>
        <strain evidence="3">DSM 1682</strain>
    </source>
</reference>
<sequence length="244" mass="27627">MLNTMLIEKERIQRINENKRIIDDKRIRIITGHYGSGKTEFAVNYAMKLAGNNRKVAIADLDIVNVYFRSREKKKELEKAGILVISSSIEGDGLDVPAVSAAMTMPARDHSFDYIVDLGGNDVGTKVLGRLKPILDHAEVDFFMVVNAYRPDTSTPEGIIEQMEKLEFSSGLKVTGFINNTNLIRETTPQCLLDGDRVLREVTKQTGIPVRYVSYVEELMTEEIPQGLSGELFPMKFYMRKTWM</sequence>
<evidence type="ECO:0000259" key="1">
    <source>
        <dbReference type="Pfam" id="PF01656"/>
    </source>
</evidence>
<reference evidence="4" key="2">
    <citation type="submission" date="2016-01" db="EMBL/GenBank/DDBJ databases">
        <authorList>
            <person name="Poehlein A."/>
            <person name="Schlien K."/>
            <person name="Gottschalk G."/>
            <person name="Buckel W."/>
            <person name="Daniel R."/>
        </authorList>
    </citation>
    <scope>NUCLEOTIDE SEQUENCE [LARGE SCALE GENOMIC DNA]</scope>
    <source>
        <strain evidence="4">X2</strain>
    </source>
</reference>
<dbReference type="Proteomes" id="UP000068026">
    <property type="component" value="Chromosome"/>
</dbReference>